<dbReference type="PROSITE" id="PS00409">
    <property type="entry name" value="PROKAR_NTER_METHYL"/>
    <property type="match status" value="1"/>
</dbReference>
<keyword evidence="1" id="KW-0812">Transmembrane</keyword>
<evidence type="ECO:0000256" key="1">
    <source>
        <dbReference type="SAM" id="Phobius"/>
    </source>
</evidence>
<dbReference type="InterPro" id="IPR012902">
    <property type="entry name" value="N_methyl_site"/>
</dbReference>
<comment type="caution">
    <text evidence="2">The sequence shown here is derived from an EMBL/GenBank/DDBJ whole genome shotgun (WGS) entry which is preliminary data.</text>
</comment>
<dbReference type="Pfam" id="PF07963">
    <property type="entry name" value="N_methyl"/>
    <property type="match status" value="1"/>
</dbReference>
<dbReference type="EMBL" id="JBBKZV010000043">
    <property type="protein sequence ID" value="MEJ8826855.1"/>
    <property type="molecule type" value="Genomic_DNA"/>
</dbReference>
<reference evidence="2 3" key="1">
    <citation type="submission" date="2024-03" db="EMBL/GenBank/DDBJ databases">
        <title>Novel species of the genus Variovorax.</title>
        <authorList>
            <person name="Liu Q."/>
            <person name="Xin Y.-H."/>
        </authorList>
    </citation>
    <scope>NUCLEOTIDE SEQUENCE [LARGE SCALE GENOMIC DNA]</scope>
    <source>
        <strain evidence="2 3">KACC 18501</strain>
    </source>
</reference>
<dbReference type="RefSeq" id="WP_340367890.1">
    <property type="nucleotide sequence ID" value="NZ_JBBKZV010000043.1"/>
</dbReference>
<protein>
    <submittedName>
        <fullName evidence="2">PilW family protein</fullName>
    </submittedName>
</protein>
<evidence type="ECO:0000313" key="3">
    <source>
        <dbReference type="Proteomes" id="UP001363010"/>
    </source>
</evidence>
<keyword evidence="1" id="KW-1133">Transmembrane helix</keyword>
<sequence>MRSQHLLRAVRQAGFTLVELMVAIAIALFVLAAVLNIYLNMKNTFNSQSDLAQLQDSQRLALTMLTTTLQSTGYFVDPLGDTRSSALPSVPLVTRADGSTYSFAAGQAITATTGTGAGALADIVTVRYQRANGDGLMNCQGVTNTAGAVGSVAMSTNSFRVNANNELTCTLDAGTGTGAPVSLASNVSNFSVLYGVDTDGDQKHTVDTYMPASGITAGGLWGSVYTAQVTLGFQQKKANGTTQTVNVVQVINLMNNK</sequence>
<dbReference type="NCBIfam" id="TIGR02532">
    <property type="entry name" value="IV_pilin_GFxxxE"/>
    <property type="match status" value="1"/>
</dbReference>
<feature type="transmembrane region" description="Helical" evidence="1">
    <location>
        <begin position="20"/>
        <end position="39"/>
    </location>
</feature>
<gene>
    <name evidence="2" type="ORF">WKW80_33455</name>
</gene>
<name>A0ABU8W9Y6_9BURK</name>
<accession>A0ABU8W9Y6</accession>
<dbReference type="Proteomes" id="UP001363010">
    <property type="component" value="Unassembled WGS sequence"/>
</dbReference>
<dbReference type="Pfam" id="PF16074">
    <property type="entry name" value="PilW"/>
    <property type="match status" value="1"/>
</dbReference>
<dbReference type="SUPFAM" id="SSF54523">
    <property type="entry name" value="Pili subunits"/>
    <property type="match status" value="1"/>
</dbReference>
<keyword evidence="3" id="KW-1185">Reference proteome</keyword>
<evidence type="ECO:0000313" key="2">
    <source>
        <dbReference type="EMBL" id="MEJ8826855.1"/>
    </source>
</evidence>
<proteinExistence type="predicted"/>
<dbReference type="InterPro" id="IPR032092">
    <property type="entry name" value="PilW"/>
</dbReference>
<dbReference type="InterPro" id="IPR045584">
    <property type="entry name" value="Pilin-like"/>
</dbReference>
<keyword evidence="1" id="KW-0472">Membrane</keyword>
<organism evidence="2 3">
    <name type="scientific">Variovorax humicola</name>
    <dbReference type="NCBI Taxonomy" id="1769758"/>
    <lineage>
        <taxon>Bacteria</taxon>
        <taxon>Pseudomonadati</taxon>
        <taxon>Pseudomonadota</taxon>
        <taxon>Betaproteobacteria</taxon>
        <taxon>Burkholderiales</taxon>
        <taxon>Comamonadaceae</taxon>
        <taxon>Variovorax</taxon>
    </lineage>
</organism>